<sequence length="327" mass="35708">MSLSQLALPPELWDAILDHLHHDRATLRAAALVCRTWVPTSRFYLFEDISLSPKYPARAAYLNALLMSPHSTIAPAVRKLALPGALTPIQVCTPSGVRQFTSLIGLVPSLAYLPRLVELEVSDLALAGAWKTVERLTLTGVCAGPGLLRVVQALPRLTQLTLECVTAIVYHGGGRAVESGPRTVAICGSSLAFLGWAALAAPHVVTLSVDTLVSAELHFLAEYLCVLGATLQHLDLTFFDLDPLDAFALPTILEPCISLEMLRLHFNSEHDIRRFFAFGCQGPWPPAMRIEIVVDHPTEFEFDSDCENLDELFHDSNIDVCVVHSSA</sequence>
<name>A0A8H6XB90_9AGAR</name>
<keyword evidence="2" id="KW-1185">Reference proteome</keyword>
<dbReference type="Proteomes" id="UP000623467">
    <property type="component" value="Unassembled WGS sequence"/>
</dbReference>
<dbReference type="SUPFAM" id="SSF52047">
    <property type="entry name" value="RNI-like"/>
    <property type="match status" value="1"/>
</dbReference>
<evidence type="ECO:0000313" key="1">
    <source>
        <dbReference type="EMBL" id="KAF7337381.1"/>
    </source>
</evidence>
<evidence type="ECO:0000313" key="2">
    <source>
        <dbReference type="Proteomes" id="UP000623467"/>
    </source>
</evidence>
<dbReference type="AlphaFoldDB" id="A0A8H6XB90"/>
<protein>
    <recommendedName>
        <fullName evidence="3">F-box domain-containing protein</fullName>
    </recommendedName>
</protein>
<dbReference type="InterPro" id="IPR032675">
    <property type="entry name" value="LRR_dom_sf"/>
</dbReference>
<organism evidence="1 2">
    <name type="scientific">Mycena sanguinolenta</name>
    <dbReference type="NCBI Taxonomy" id="230812"/>
    <lineage>
        <taxon>Eukaryota</taxon>
        <taxon>Fungi</taxon>
        <taxon>Dikarya</taxon>
        <taxon>Basidiomycota</taxon>
        <taxon>Agaricomycotina</taxon>
        <taxon>Agaricomycetes</taxon>
        <taxon>Agaricomycetidae</taxon>
        <taxon>Agaricales</taxon>
        <taxon>Marasmiineae</taxon>
        <taxon>Mycenaceae</taxon>
        <taxon>Mycena</taxon>
    </lineage>
</organism>
<gene>
    <name evidence="1" type="ORF">MSAN_02264200</name>
</gene>
<dbReference type="Gene3D" id="3.80.10.10">
    <property type="entry name" value="Ribonuclease Inhibitor"/>
    <property type="match status" value="1"/>
</dbReference>
<dbReference type="SUPFAM" id="SSF81383">
    <property type="entry name" value="F-box domain"/>
    <property type="match status" value="1"/>
</dbReference>
<dbReference type="OrthoDB" id="2788229at2759"/>
<comment type="caution">
    <text evidence="1">The sequence shown here is derived from an EMBL/GenBank/DDBJ whole genome shotgun (WGS) entry which is preliminary data.</text>
</comment>
<proteinExistence type="predicted"/>
<reference evidence="1" key="1">
    <citation type="submission" date="2020-05" db="EMBL/GenBank/DDBJ databases">
        <title>Mycena genomes resolve the evolution of fungal bioluminescence.</title>
        <authorList>
            <person name="Tsai I.J."/>
        </authorList>
    </citation>
    <scope>NUCLEOTIDE SEQUENCE</scope>
    <source>
        <strain evidence="1">160909Yilan</strain>
    </source>
</reference>
<evidence type="ECO:0008006" key="3">
    <source>
        <dbReference type="Google" id="ProtNLM"/>
    </source>
</evidence>
<dbReference type="EMBL" id="JACAZH010000034">
    <property type="protein sequence ID" value="KAF7337381.1"/>
    <property type="molecule type" value="Genomic_DNA"/>
</dbReference>
<accession>A0A8H6XB90</accession>
<dbReference type="InterPro" id="IPR036047">
    <property type="entry name" value="F-box-like_dom_sf"/>
</dbReference>